<evidence type="ECO:0000313" key="3">
    <source>
        <dbReference type="Proteomes" id="UP001165060"/>
    </source>
</evidence>
<evidence type="ECO:0000256" key="1">
    <source>
        <dbReference type="SAM" id="SignalP"/>
    </source>
</evidence>
<protein>
    <submittedName>
        <fullName evidence="2">Uncharacterized protein</fullName>
    </submittedName>
</protein>
<dbReference type="Proteomes" id="UP001165060">
    <property type="component" value="Unassembled WGS sequence"/>
</dbReference>
<dbReference type="EMBL" id="BRYB01002425">
    <property type="protein sequence ID" value="GMI19273.1"/>
    <property type="molecule type" value="Genomic_DNA"/>
</dbReference>
<keyword evidence="1" id="KW-0732">Signal</keyword>
<keyword evidence="3" id="KW-1185">Reference proteome</keyword>
<reference evidence="2 3" key="1">
    <citation type="journal article" date="2023" name="Commun. Biol.">
        <title>Genome analysis of Parmales, the sister group of diatoms, reveals the evolutionary specialization of diatoms from phago-mixotrophs to photoautotrophs.</title>
        <authorList>
            <person name="Ban H."/>
            <person name="Sato S."/>
            <person name="Yoshikawa S."/>
            <person name="Yamada K."/>
            <person name="Nakamura Y."/>
            <person name="Ichinomiya M."/>
            <person name="Sato N."/>
            <person name="Blanc-Mathieu R."/>
            <person name="Endo H."/>
            <person name="Kuwata A."/>
            <person name="Ogata H."/>
        </authorList>
    </citation>
    <scope>NUCLEOTIDE SEQUENCE [LARGE SCALE GENOMIC DNA]</scope>
</reference>
<feature type="chain" id="PRO_5045316423" evidence="1">
    <location>
        <begin position="23"/>
        <end position="217"/>
    </location>
</feature>
<comment type="caution">
    <text evidence="2">The sequence shown here is derived from an EMBL/GenBank/DDBJ whole genome shotgun (WGS) entry which is preliminary data.</text>
</comment>
<feature type="signal peptide" evidence="1">
    <location>
        <begin position="1"/>
        <end position="22"/>
    </location>
</feature>
<name>A0ABQ6M4J0_9STRA</name>
<sequence>MLQTVILAVLLVTGSSWVPSVGRPAAFPRSSSLFSAPPTADPFQAPLSADDYIACGLAQCFRMVDGKLRDAFIYEPLTAGSLETIEKQVETSYKAVLALSASDFFVGDPNTATEINMANIECLKEVTGIADVEMCSNAVERAQCASRTFRRRLEAKTLAIGEMSDDYNFSTEKKRILDEVKVVSFDDNVKQDSSIDVYGRTDDEEAAAAEIEKLANA</sequence>
<organism evidence="2 3">
    <name type="scientific">Tetraparma gracilis</name>
    <dbReference type="NCBI Taxonomy" id="2962635"/>
    <lineage>
        <taxon>Eukaryota</taxon>
        <taxon>Sar</taxon>
        <taxon>Stramenopiles</taxon>
        <taxon>Ochrophyta</taxon>
        <taxon>Bolidophyceae</taxon>
        <taxon>Parmales</taxon>
        <taxon>Triparmaceae</taxon>
        <taxon>Tetraparma</taxon>
    </lineage>
</organism>
<accession>A0ABQ6M4J0</accession>
<gene>
    <name evidence="2" type="ORF">TeGR_g14419</name>
</gene>
<evidence type="ECO:0000313" key="2">
    <source>
        <dbReference type="EMBL" id="GMI19273.1"/>
    </source>
</evidence>
<proteinExistence type="predicted"/>